<dbReference type="InterPro" id="IPR050833">
    <property type="entry name" value="Poly_Biosynth_Transport"/>
</dbReference>
<feature type="transmembrane region" description="Helical" evidence="6">
    <location>
        <begin position="316"/>
        <end position="341"/>
    </location>
</feature>
<feature type="transmembrane region" description="Helical" evidence="6">
    <location>
        <begin position="463"/>
        <end position="482"/>
    </location>
</feature>
<feature type="transmembrane region" description="Helical" evidence="6">
    <location>
        <begin position="271"/>
        <end position="295"/>
    </location>
</feature>
<feature type="transmembrane region" description="Helical" evidence="6">
    <location>
        <begin position="347"/>
        <end position="368"/>
    </location>
</feature>
<keyword evidence="2" id="KW-1003">Cell membrane</keyword>
<feature type="transmembrane region" description="Helical" evidence="6">
    <location>
        <begin position="120"/>
        <end position="141"/>
    </location>
</feature>
<feature type="transmembrane region" description="Helical" evidence="6">
    <location>
        <begin position="191"/>
        <end position="212"/>
    </location>
</feature>
<sequence>MPGLKSLAKDTAIYGLSSIVGRFLNYLLVPLYTATFSAASGGYGIVTNIYAITALLLVLLIYGMETGFFRYANKKEENEQKVYSTILISVGSTSLLFIVLCFVFLNPVSSFFGYVNNPEFIGMMAIVVALDAFQCIPFAYLRHKKRPVKFAAIKMLFVLSNILFNCFFLVWCPWLHENFPETVSWFYDPAYGVGYVFVANLICTSLQMFCFIPELRGFRYVFDAVLMKRILNYSFPILILGVVGILNQTIDKIIFPFLFAGSDSEQAHAQLGIYGAATKIAMILAMFTQAFRYAYEPFVFGKNKEKDNRPMYASAMKFFIIFALLAFLAVMFYLDILRYIIKPDYWSGLRVVPIVMAAEICMGIYFNLSFWYKLIDQTRWGAYFSVIGCVFIVLLNVAFVPKYGYMACAWAGLAGYAAITMLSYCVGQKKYPINYDLKGIGMYFVLAALLYVIADRVKIPENISIRLLFRTGLLLVFIAFIIKKDLPLRQIPFVNRFVKK</sequence>
<name>A0A5J4RJ42_9ZZZZ</name>
<gene>
    <name evidence="7" type="ORF">EZS27_018436</name>
</gene>
<feature type="transmembrane region" description="Helical" evidence="6">
    <location>
        <begin position="82"/>
        <end position="105"/>
    </location>
</feature>
<keyword evidence="3 6" id="KW-0812">Transmembrane</keyword>
<evidence type="ECO:0000256" key="1">
    <source>
        <dbReference type="ARBA" id="ARBA00004651"/>
    </source>
</evidence>
<feature type="transmembrane region" description="Helical" evidence="6">
    <location>
        <begin position="380"/>
        <end position="398"/>
    </location>
</feature>
<feature type="transmembrane region" description="Helical" evidence="6">
    <location>
        <begin position="41"/>
        <end position="62"/>
    </location>
</feature>
<protein>
    <submittedName>
        <fullName evidence="7">Uncharacterized protein</fullName>
    </submittedName>
</protein>
<dbReference type="GO" id="GO:0005886">
    <property type="term" value="C:plasma membrane"/>
    <property type="evidence" value="ECO:0007669"/>
    <property type="project" value="UniProtKB-SubCell"/>
</dbReference>
<keyword evidence="4 6" id="KW-1133">Transmembrane helix</keyword>
<feature type="transmembrane region" description="Helical" evidence="6">
    <location>
        <begin position="233"/>
        <end position="259"/>
    </location>
</feature>
<feature type="transmembrane region" description="Helical" evidence="6">
    <location>
        <begin position="153"/>
        <end position="171"/>
    </location>
</feature>
<keyword evidence="5 6" id="KW-0472">Membrane</keyword>
<dbReference type="EMBL" id="SNRY01001152">
    <property type="protein sequence ID" value="KAA6333123.1"/>
    <property type="molecule type" value="Genomic_DNA"/>
</dbReference>
<dbReference type="AlphaFoldDB" id="A0A5J4RJ42"/>
<reference evidence="7" key="1">
    <citation type="submission" date="2019-03" db="EMBL/GenBank/DDBJ databases">
        <title>Single cell metagenomics reveals metabolic interactions within the superorganism composed of flagellate Streblomastix strix and complex community of Bacteroidetes bacteria on its surface.</title>
        <authorList>
            <person name="Treitli S.C."/>
            <person name="Kolisko M."/>
            <person name="Husnik F."/>
            <person name="Keeling P."/>
            <person name="Hampl V."/>
        </authorList>
    </citation>
    <scope>NUCLEOTIDE SEQUENCE</scope>
    <source>
        <strain evidence="7">STM</strain>
    </source>
</reference>
<evidence type="ECO:0000256" key="6">
    <source>
        <dbReference type="SAM" id="Phobius"/>
    </source>
</evidence>
<comment type="subcellular location">
    <subcellularLocation>
        <location evidence="1">Cell membrane</location>
        <topology evidence="1">Multi-pass membrane protein</topology>
    </subcellularLocation>
</comment>
<evidence type="ECO:0000256" key="2">
    <source>
        <dbReference type="ARBA" id="ARBA00022475"/>
    </source>
</evidence>
<comment type="caution">
    <text evidence="7">The sequence shown here is derived from an EMBL/GenBank/DDBJ whole genome shotgun (WGS) entry which is preliminary data.</text>
</comment>
<feature type="transmembrane region" description="Helical" evidence="6">
    <location>
        <begin position="439"/>
        <end position="457"/>
    </location>
</feature>
<feature type="transmembrane region" description="Helical" evidence="6">
    <location>
        <begin position="404"/>
        <end position="427"/>
    </location>
</feature>
<dbReference type="Pfam" id="PF01943">
    <property type="entry name" value="Polysacc_synt"/>
    <property type="match status" value="1"/>
</dbReference>
<dbReference type="PANTHER" id="PTHR30250:SF11">
    <property type="entry name" value="O-ANTIGEN TRANSPORTER-RELATED"/>
    <property type="match status" value="1"/>
</dbReference>
<evidence type="ECO:0000256" key="4">
    <source>
        <dbReference type="ARBA" id="ARBA00022989"/>
    </source>
</evidence>
<dbReference type="InterPro" id="IPR002797">
    <property type="entry name" value="Polysacc_synth"/>
</dbReference>
<accession>A0A5J4RJ42</accession>
<dbReference type="PANTHER" id="PTHR30250">
    <property type="entry name" value="PST FAMILY PREDICTED COLANIC ACID TRANSPORTER"/>
    <property type="match status" value="1"/>
</dbReference>
<proteinExistence type="predicted"/>
<evidence type="ECO:0000256" key="5">
    <source>
        <dbReference type="ARBA" id="ARBA00023136"/>
    </source>
</evidence>
<evidence type="ECO:0000256" key="3">
    <source>
        <dbReference type="ARBA" id="ARBA00022692"/>
    </source>
</evidence>
<feature type="transmembrane region" description="Helical" evidence="6">
    <location>
        <begin position="12"/>
        <end position="29"/>
    </location>
</feature>
<evidence type="ECO:0000313" key="7">
    <source>
        <dbReference type="EMBL" id="KAA6333123.1"/>
    </source>
</evidence>
<organism evidence="7">
    <name type="scientific">termite gut metagenome</name>
    <dbReference type="NCBI Taxonomy" id="433724"/>
    <lineage>
        <taxon>unclassified sequences</taxon>
        <taxon>metagenomes</taxon>
        <taxon>organismal metagenomes</taxon>
    </lineage>
</organism>